<dbReference type="SMART" id="SM01178">
    <property type="entry name" value="DUF4217"/>
    <property type="match status" value="1"/>
</dbReference>
<feature type="compositionally biased region" description="Basic and acidic residues" evidence="13">
    <location>
        <begin position="626"/>
        <end position="664"/>
    </location>
</feature>
<dbReference type="GO" id="GO:0032040">
    <property type="term" value="C:small-subunit processome"/>
    <property type="evidence" value="ECO:0007669"/>
    <property type="project" value="EnsemblFungi"/>
</dbReference>
<keyword evidence="4 11" id="KW-0547">Nucleotide-binding</keyword>
<evidence type="ECO:0000259" key="15">
    <source>
        <dbReference type="PROSITE" id="PS51194"/>
    </source>
</evidence>
<dbReference type="RefSeq" id="XP_019037966.1">
    <property type="nucleotide sequence ID" value="XM_019182060.1"/>
</dbReference>
<evidence type="ECO:0000256" key="10">
    <source>
        <dbReference type="PROSITE-ProRule" id="PRU00552"/>
    </source>
</evidence>
<evidence type="ECO:0000256" key="8">
    <source>
        <dbReference type="ARBA" id="ARBA00022884"/>
    </source>
</evidence>
<proteinExistence type="inferred from homology"/>
<feature type="short sequence motif" description="Q motif" evidence="10">
    <location>
        <begin position="41"/>
        <end position="69"/>
    </location>
</feature>
<evidence type="ECO:0000256" key="4">
    <source>
        <dbReference type="ARBA" id="ARBA00022741"/>
    </source>
</evidence>
<evidence type="ECO:0000259" key="14">
    <source>
        <dbReference type="PROSITE" id="PS51192"/>
    </source>
</evidence>
<evidence type="ECO:0000313" key="18">
    <source>
        <dbReference type="Proteomes" id="UP000094112"/>
    </source>
</evidence>
<evidence type="ECO:0000256" key="13">
    <source>
        <dbReference type="SAM" id="MobiDB-lite"/>
    </source>
</evidence>
<feature type="compositionally biased region" description="Basic and acidic residues" evidence="13">
    <location>
        <begin position="719"/>
        <end position="733"/>
    </location>
</feature>
<evidence type="ECO:0000313" key="17">
    <source>
        <dbReference type="EMBL" id="ODQ58759.1"/>
    </source>
</evidence>
<dbReference type="Gene3D" id="3.40.50.300">
    <property type="entry name" value="P-loop containing nucleotide triphosphate hydrolases"/>
    <property type="match status" value="2"/>
</dbReference>
<evidence type="ECO:0000256" key="3">
    <source>
        <dbReference type="ARBA" id="ARBA00022552"/>
    </source>
</evidence>
<evidence type="ECO:0000256" key="1">
    <source>
        <dbReference type="ARBA" id="ARBA00004604"/>
    </source>
</evidence>
<dbReference type="CDD" id="cd17941">
    <property type="entry name" value="DEADc_DDX10"/>
    <property type="match status" value="1"/>
</dbReference>
<evidence type="ECO:0000256" key="12">
    <source>
        <dbReference type="RuleBase" id="RU365068"/>
    </source>
</evidence>
<dbReference type="PROSITE" id="PS00039">
    <property type="entry name" value="DEAD_ATP_HELICASE"/>
    <property type="match status" value="1"/>
</dbReference>
<accession>A0A1E3NZZ0</accession>
<dbReference type="EMBL" id="KV454211">
    <property type="protein sequence ID" value="ODQ58759.1"/>
    <property type="molecule type" value="Genomic_DNA"/>
</dbReference>
<dbReference type="STRING" id="683960.A0A1E3NZZ0"/>
<evidence type="ECO:0000256" key="5">
    <source>
        <dbReference type="ARBA" id="ARBA00022801"/>
    </source>
</evidence>
<dbReference type="SMART" id="SM00490">
    <property type="entry name" value="HELICc"/>
    <property type="match status" value="1"/>
</dbReference>
<dbReference type="Proteomes" id="UP000094112">
    <property type="component" value="Unassembled WGS sequence"/>
</dbReference>
<dbReference type="GeneID" id="30199306"/>
<dbReference type="InterPro" id="IPR011545">
    <property type="entry name" value="DEAD/DEAH_box_helicase_dom"/>
</dbReference>
<sequence>MANKHKLTTSQRKDLRRKEEQALKDLEQRIQDYDPKLQKVSQFKDLPISPNTLKGLIEASFVSMTDIQKESIPISLKGEDVLAAARTGSGKTLAFLIPVIEKLYRSKWTEFDGLGALIIAPTRELAIQIFDVLVKIGKYNSFSAGLVTGGKDVNFEKERVPKLNILIGTPGRILHHMDQTAGFDTTNLQTLVLDEADRILDMGFKKDLDNIVSNLPPTRQTLLFSATQSKSVSDLARLSLTNPQYIGVKETEQGVATPDSLTQSYITVNLEDKLDTLFSFIKTHLKSKILVFFSSSKQVHFVYETFRTMQPGVSLMKLHGRQKQTARTETVYKFSKAQHVCMFATDVVARGVDFPAIDWVIQVDCPDSVDTYIHRVGRAARFGKTGKSLLMLTPSEEEGMTKRLETKKIELNKLNIKQAKKKSIKSQMQALCFKDPEIKYLGQKAFISYVKSIYIQQDKDVFKPEELAVEEFAKSLGLPGAPKIKIKGGTKNKELKNTSRQLLALSKANEDGEFEEDQSKKVRTKYDRMFERKNQNVLSEHYLNINGNVRNQDEDEDGEDFMSIKRTDHVLNEGELPELSIPTSKRAAKRALSKKQSLNEKGNPSKLIFDDEGNPHQIYEFEDEDDFRKAGDAETQKADFISKESEVLKKRDLDDKQLAKEKKLEKKRKRQEAERRAKEEDEYSSGGEDEPVVYLGAPDVDLDRDMEHSGSEGDSSDEPPSKKAKWFDNNKVGGREAEQHQILELEEPETIEDLEALTARLISQ</sequence>
<keyword evidence="2" id="KW-0690">Ribosome biogenesis</keyword>
<dbReference type="InterPro" id="IPR014014">
    <property type="entry name" value="RNA_helicase_DEAD_Q_motif"/>
</dbReference>
<dbReference type="GO" id="GO:0006364">
    <property type="term" value="P:rRNA processing"/>
    <property type="evidence" value="ECO:0007669"/>
    <property type="project" value="UniProtKB-KW"/>
</dbReference>
<keyword evidence="9" id="KW-0539">Nucleus</keyword>
<evidence type="ECO:0000256" key="9">
    <source>
        <dbReference type="ARBA" id="ARBA00023242"/>
    </source>
</evidence>
<gene>
    <name evidence="17" type="ORF">WICANDRAFT_33333</name>
</gene>
<dbReference type="InterPro" id="IPR000629">
    <property type="entry name" value="RNA-helicase_DEAD-box_CS"/>
</dbReference>
<dbReference type="CDD" id="cd18787">
    <property type="entry name" value="SF2_C_DEAD"/>
    <property type="match status" value="1"/>
</dbReference>
<evidence type="ECO:0000256" key="7">
    <source>
        <dbReference type="ARBA" id="ARBA00022840"/>
    </source>
</evidence>
<keyword evidence="7 11" id="KW-0067">ATP-binding</keyword>
<dbReference type="Pfam" id="PF13959">
    <property type="entry name" value="CTE_SPB4"/>
    <property type="match status" value="1"/>
</dbReference>
<dbReference type="EC" id="3.6.4.13" evidence="12"/>
<dbReference type="Pfam" id="PF00270">
    <property type="entry name" value="DEAD"/>
    <property type="match status" value="1"/>
</dbReference>
<dbReference type="GO" id="GO:0003724">
    <property type="term" value="F:RNA helicase activity"/>
    <property type="evidence" value="ECO:0007669"/>
    <property type="project" value="UniProtKB-EC"/>
</dbReference>
<dbReference type="InterPro" id="IPR014001">
    <property type="entry name" value="Helicase_ATP-bd"/>
</dbReference>
<organism evidence="17 18">
    <name type="scientific">Wickerhamomyces anomalus (strain ATCC 58044 / CBS 1984 / NCYC 433 / NRRL Y-366-8)</name>
    <name type="common">Yeast</name>
    <name type="synonym">Hansenula anomala</name>
    <dbReference type="NCBI Taxonomy" id="683960"/>
    <lineage>
        <taxon>Eukaryota</taxon>
        <taxon>Fungi</taxon>
        <taxon>Dikarya</taxon>
        <taxon>Ascomycota</taxon>
        <taxon>Saccharomycotina</taxon>
        <taxon>Saccharomycetes</taxon>
        <taxon>Phaffomycetales</taxon>
        <taxon>Wickerhamomycetaceae</taxon>
        <taxon>Wickerhamomyces</taxon>
    </lineage>
</organism>
<reference evidence="17 18" key="1">
    <citation type="journal article" date="2016" name="Proc. Natl. Acad. Sci. U.S.A.">
        <title>Comparative genomics of biotechnologically important yeasts.</title>
        <authorList>
            <person name="Riley R."/>
            <person name="Haridas S."/>
            <person name="Wolfe K.H."/>
            <person name="Lopes M.R."/>
            <person name="Hittinger C.T."/>
            <person name="Goeker M."/>
            <person name="Salamov A.A."/>
            <person name="Wisecaver J.H."/>
            <person name="Long T.M."/>
            <person name="Calvey C.H."/>
            <person name="Aerts A.L."/>
            <person name="Barry K.W."/>
            <person name="Choi C."/>
            <person name="Clum A."/>
            <person name="Coughlan A.Y."/>
            <person name="Deshpande S."/>
            <person name="Douglass A.P."/>
            <person name="Hanson S.J."/>
            <person name="Klenk H.-P."/>
            <person name="LaButti K.M."/>
            <person name="Lapidus A."/>
            <person name="Lindquist E.A."/>
            <person name="Lipzen A.M."/>
            <person name="Meier-Kolthoff J.P."/>
            <person name="Ohm R.A."/>
            <person name="Otillar R.P."/>
            <person name="Pangilinan J.L."/>
            <person name="Peng Y."/>
            <person name="Rokas A."/>
            <person name="Rosa C.A."/>
            <person name="Scheuner C."/>
            <person name="Sibirny A.A."/>
            <person name="Slot J.C."/>
            <person name="Stielow J.B."/>
            <person name="Sun H."/>
            <person name="Kurtzman C.P."/>
            <person name="Blackwell M."/>
            <person name="Grigoriev I.V."/>
            <person name="Jeffries T.W."/>
        </authorList>
    </citation>
    <scope>NUCLEOTIDE SEQUENCE [LARGE SCALE GENOMIC DNA]</scope>
    <source>
        <strain evidence="18">ATCC 58044 / CBS 1984 / NCYC 433 / NRRL Y-366-8</strain>
    </source>
</reference>
<dbReference type="GO" id="GO:0016887">
    <property type="term" value="F:ATP hydrolysis activity"/>
    <property type="evidence" value="ECO:0007669"/>
    <property type="project" value="RHEA"/>
</dbReference>
<feature type="region of interest" description="Disordered" evidence="13">
    <location>
        <begin position="592"/>
        <end position="733"/>
    </location>
</feature>
<feature type="compositionally biased region" description="Basic and acidic residues" evidence="13">
    <location>
        <begin position="701"/>
        <end position="711"/>
    </location>
</feature>
<dbReference type="PANTHER" id="PTHR24031">
    <property type="entry name" value="RNA HELICASE"/>
    <property type="match status" value="1"/>
</dbReference>
<keyword evidence="18" id="KW-1185">Reference proteome</keyword>
<comment type="similarity">
    <text evidence="11">Belongs to the DEAD box helicase family.</text>
</comment>
<evidence type="ECO:0000256" key="2">
    <source>
        <dbReference type="ARBA" id="ARBA00022517"/>
    </source>
</evidence>
<comment type="subcellular location">
    <subcellularLocation>
        <location evidence="1">Nucleus</location>
        <location evidence="1">Nucleolus</location>
    </subcellularLocation>
</comment>
<comment type="function">
    <text evidence="12">RNA helicase.</text>
</comment>
<dbReference type="PROSITE" id="PS51194">
    <property type="entry name" value="HELICASE_CTER"/>
    <property type="match status" value="1"/>
</dbReference>
<dbReference type="InterPro" id="IPR027417">
    <property type="entry name" value="P-loop_NTPase"/>
</dbReference>
<feature type="domain" description="Helicase ATP-binding" evidence="14">
    <location>
        <begin position="72"/>
        <end position="246"/>
    </location>
</feature>
<feature type="domain" description="DEAD-box RNA helicase Q" evidence="16">
    <location>
        <begin position="41"/>
        <end position="69"/>
    </location>
</feature>
<feature type="domain" description="Helicase C-terminal" evidence="15">
    <location>
        <begin position="273"/>
        <end position="432"/>
    </location>
</feature>
<protein>
    <recommendedName>
        <fullName evidence="12">ATP-dependent RNA helicase</fullName>
        <ecNumber evidence="12">3.6.4.13</ecNumber>
    </recommendedName>
</protein>
<dbReference type="GO" id="GO:0005524">
    <property type="term" value="F:ATP binding"/>
    <property type="evidence" value="ECO:0007669"/>
    <property type="project" value="UniProtKB-UniRule"/>
</dbReference>
<keyword evidence="6 11" id="KW-0347">Helicase</keyword>
<feature type="compositionally biased region" description="Acidic residues" evidence="13">
    <location>
        <begin position="680"/>
        <end position="691"/>
    </location>
</feature>
<dbReference type="PROSITE" id="PS51192">
    <property type="entry name" value="HELICASE_ATP_BIND_1"/>
    <property type="match status" value="1"/>
</dbReference>
<dbReference type="Pfam" id="PF00271">
    <property type="entry name" value="Helicase_C"/>
    <property type="match status" value="1"/>
</dbReference>
<evidence type="ECO:0000259" key="16">
    <source>
        <dbReference type="PROSITE" id="PS51195"/>
    </source>
</evidence>
<dbReference type="GO" id="GO:0003723">
    <property type="term" value="F:RNA binding"/>
    <property type="evidence" value="ECO:0007669"/>
    <property type="project" value="UniProtKB-UniRule"/>
</dbReference>
<dbReference type="GO" id="GO:0042802">
    <property type="term" value="F:identical protein binding"/>
    <property type="evidence" value="ECO:0007669"/>
    <property type="project" value="EnsemblFungi"/>
</dbReference>
<comment type="catalytic activity">
    <reaction evidence="12">
        <text>ATP + H2O = ADP + phosphate + H(+)</text>
        <dbReference type="Rhea" id="RHEA:13065"/>
        <dbReference type="ChEBI" id="CHEBI:15377"/>
        <dbReference type="ChEBI" id="CHEBI:15378"/>
        <dbReference type="ChEBI" id="CHEBI:30616"/>
        <dbReference type="ChEBI" id="CHEBI:43474"/>
        <dbReference type="ChEBI" id="CHEBI:456216"/>
        <dbReference type="EC" id="3.6.4.13"/>
    </reaction>
</comment>
<evidence type="ECO:0000256" key="6">
    <source>
        <dbReference type="ARBA" id="ARBA00022806"/>
    </source>
</evidence>
<dbReference type="SMART" id="SM00487">
    <property type="entry name" value="DEXDc"/>
    <property type="match status" value="1"/>
</dbReference>
<comment type="domain">
    <text evidence="12">The Q motif is unique to and characteristic of the DEAD box family of RNA helicases and controls ATP binding and hydrolysis.</text>
</comment>
<dbReference type="OrthoDB" id="10259640at2759"/>
<keyword evidence="8 12" id="KW-0694">RNA-binding</keyword>
<evidence type="ECO:0000256" key="11">
    <source>
        <dbReference type="RuleBase" id="RU000492"/>
    </source>
</evidence>
<dbReference type="PROSITE" id="PS51195">
    <property type="entry name" value="Q_MOTIF"/>
    <property type="match status" value="1"/>
</dbReference>
<keyword evidence="5 11" id="KW-0378">Hydrolase</keyword>
<dbReference type="InterPro" id="IPR025313">
    <property type="entry name" value="SPB4-like_CTE"/>
</dbReference>
<dbReference type="SUPFAM" id="SSF52540">
    <property type="entry name" value="P-loop containing nucleoside triphosphate hydrolases"/>
    <property type="match status" value="1"/>
</dbReference>
<dbReference type="InterPro" id="IPR001650">
    <property type="entry name" value="Helicase_C-like"/>
</dbReference>
<keyword evidence="3" id="KW-0698">rRNA processing</keyword>
<name>A0A1E3NZZ0_WICAA</name>
<dbReference type="AlphaFoldDB" id="A0A1E3NZZ0"/>